<proteinExistence type="predicted"/>
<dbReference type="EMBL" id="JANAWD010000058">
    <property type="protein sequence ID" value="KAJ3488833.1"/>
    <property type="molecule type" value="Genomic_DNA"/>
</dbReference>
<sequence>MGRCMRTYRAHEPVHQEEANSNAQSSSPEPNPETTLFAREASFVQDWVERTRRAREASPRRVNDERRLPAEFPLEDNLWRVNASEVRAWIRAESYRHGIRHWDDMPRRVAFEMARVEIVMERLRQRLQMLASNHTRGRRGRRGVDQ</sequence>
<name>A0AAD5YLR9_9APHY</name>
<evidence type="ECO:0000313" key="3">
    <source>
        <dbReference type="Proteomes" id="UP001212997"/>
    </source>
</evidence>
<evidence type="ECO:0000256" key="1">
    <source>
        <dbReference type="SAM" id="MobiDB-lite"/>
    </source>
</evidence>
<organism evidence="2 3">
    <name type="scientific">Meripilus lineatus</name>
    <dbReference type="NCBI Taxonomy" id="2056292"/>
    <lineage>
        <taxon>Eukaryota</taxon>
        <taxon>Fungi</taxon>
        <taxon>Dikarya</taxon>
        <taxon>Basidiomycota</taxon>
        <taxon>Agaricomycotina</taxon>
        <taxon>Agaricomycetes</taxon>
        <taxon>Polyporales</taxon>
        <taxon>Meripilaceae</taxon>
        <taxon>Meripilus</taxon>
    </lineage>
</organism>
<dbReference type="Proteomes" id="UP001212997">
    <property type="component" value="Unassembled WGS sequence"/>
</dbReference>
<accession>A0AAD5YLR9</accession>
<feature type="compositionally biased region" description="Polar residues" evidence="1">
    <location>
        <begin position="19"/>
        <end position="34"/>
    </location>
</feature>
<keyword evidence="3" id="KW-1185">Reference proteome</keyword>
<protein>
    <submittedName>
        <fullName evidence="2">Uncharacterized protein</fullName>
    </submittedName>
</protein>
<reference evidence="2" key="1">
    <citation type="submission" date="2022-07" db="EMBL/GenBank/DDBJ databases">
        <title>Genome Sequence of Physisporinus lineatus.</title>
        <authorList>
            <person name="Buettner E."/>
        </authorList>
    </citation>
    <scope>NUCLEOTIDE SEQUENCE</scope>
    <source>
        <strain evidence="2">VT162</strain>
    </source>
</reference>
<evidence type="ECO:0000313" key="2">
    <source>
        <dbReference type="EMBL" id="KAJ3488833.1"/>
    </source>
</evidence>
<dbReference type="AlphaFoldDB" id="A0AAD5YLR9"/>
<comment type="caution">
    <text evidence="2">The sequence shown here is derived from an EMBL/GenBank/DDBJ whole genome shotgun (WGS) entry which is preliminary data.</text>
</comment>
<feature type="region of interest" description="Disordered" evidence="1">
    <location>
        <begin position="1"/>
        <end position="34"/>
    </location>
</feature>
<gene>
    <name evidence="2" type="ORF">NLI96_g2561</name>
</gene>
<feature type="compositionally biased region" description="Basic and acidic residues" evidence="1">
    <location>
        <begin position="9"/>
        <end position="18"/>
    </location>
</feature>